<proteinExistence type="predicted"/>
<protein>
    <recommendedName>
        <fullName evidence="3">YolD-like protein</fullName>
    </recommendedName>
</protein>
<dbReference type="AlphaFoldDB" id="A0A9D2MGN1"/>
<evidence type="ECO:0000313" key="2">
    <source>
        <dbReference type="Proteomes" id="UP000824211"/>
    </source>
</evidence>
<accession>A0A9D2MGN1</accession>
<dbReference type="Proteomes" id="UP000824211">
    <property type="component" value="Unassembled WGS sequence"/>
</dbReference>
<sequence>MDDYKNTKEGRIVGRKYADILQMARPEPSAKHPRMPLAARAKIFSPFAALRGFDDELAEEGGQTLRVGKAGLSDEEQAALAEKLAGLARGSTVTVRYFVPDRLDPADPPLGCYKTVTGAVRAVDRVGQTLRLALDPPPKGPGVEKEKALAIPLGDIEALT</sequence>
<reference evidence="1" key="1">
    <citation type="journal article" date="2021" name="PeerJ">
        <title>Extensive microbial diversity within the chicken gut microbiome revealed by metagenomics and culture.</title>
        <authorList>
            <person name="Gilroy R."/>
            <person name="Ravi A."/>
            <person name="Getino M."/>
            <person name="Pursley I."/>
            <person name="Horton D.L."/>
            <person name="Alikhan N.F."/>
            <person name="Baker D."/>
            <person name="Gharbi K."/>
            <person name="Hall N."/>
            <person name="Watson M."/>
            <person name="Adriaenssens E.M."/>
            <person name="Foster-Nyarko E."/>
            <person name="Jarju S."/>
            <person name="Secka A."/>
            <person name="Antonio M."/>
            <person name="Oren A."/>
            <person name="Chaudhuri R.R."/>
            <person name="La Ragione R."/>
            <person name="Hildebrand F."/>
            <person name="Pallen M.J."/>
        </authorList>
    </citation>
    <scope>NUCLEOTIDE SEQUENCE</scope>
    <source>
        <strain evidence="1">ChiHjej9B8-13557</strain>
    </source>
</reference>
<organism evidence="1 2">
    <name type="scientific">Candidatus Faecalibacterium faecipullorum</name>
    <dbReference type="NCBI Taxonomy" id="2838578"/>
    <lineage>
        <taxon>Bacteria</taxon>
        <taxon>Bacillati</taxon>
        <taxon>Bacillota</taxon>
        <taxon>Clostridia</taxon>
        <taxon>Eubacteriales</taxon>
        <taxon>Oscillospiraceae</taxon>
        <taxon>Faecalibacterium</taxon>
    </lineage>
</organism>
<evidence type="ECO:0008006" key="3">
    <source>
        <dbReference type="Google" id="ProtNLM"/>
    </source>
</evidence>
<dbReference type="EMBL" id="DWXX01000167">
    <property type="protein sequence ID" value="HJB59771.1"/>
    <property type="molecule type" value="Genomic_DNA"/>
</dbReference>
<reference evidence="1" key="2">
    <citation type="submission" date="2021-04" db="EMBL/GenBank/DDBJ databases">
        <authorList>
            <person name="Gilroy R."/>
        </authorList>
    </citation>
    <scope>NUCLEOTIDE SEQUENCE</scope>
    <source>
        <strain evidence="1">ChiHjej9B8-13557</strain>
    </source>
</reference>
<evidence type="ECO:0000313" key="1">
    <source>
        <dbReference type="EMBL" id="HJB59771.1"/>
    </source>
</evidence>
<comment type="caution">
    <text evidence="1">The sequence shown here is derived from an EMBL/GenBank/DDBJ whole genome shotgun (WGS) entry which is preliminary data.</text>
</comment>
<name>A0A9D2MGN1_9FIRM</name>
<gene>
    <name evidence="1" type="ORF">H9771_09000</name>
</gene>